<keyword evidence="4" id="KW-0732">Signal</keyword>
<feature type="transmembrane region" description="Helical" evidence="3">
    <location>
        <begin position="309"/>
        <end position="327"/>
    </location>
</feature>
<proteinExistence type="inferred from homology"/>
<dbReference type="InterPro" id="IPR002666">
    <property type="entry name" value="Folate_carrier"/>
</dbReference>
<evidence type="ECO:0000313" key="5">
    <source>
        <dbReference type="EMBL" id="CAH0108157.1"/>
    </source>
</evidence>
<comment type="subcellular location">
    <subcellularLocation>
        <location evidence="2">Membrane</location>
        <topology evidence="2">Multi-pass membrane protein</topology>
    </subcellularLocation>
</comment>
<keyword evidence="2 3" id="KW-0472">Membrane</keyword>
<evidence type="ECO:0000313" key="6">
    <source>
        <dbReference type="Proteomes" id="UP000789390"/>
    </source>
</evidence>
<dbReference type="GO" id="GO:0090482">
    <property type="term" value="F:vitamin transmembrane transporter activity"/>
    <property type="evidence" value="ECO:0007669"/>
    <property type="project" value="InterPro"/>
</dbReference>
<dbReference type="PANTHER" id="PTHR10686">
    <property type="entry name" value="FOLATE TRANSPORTER"/>
    <property type="match status" value="1"/>
</dbReference>
<feature type="transmembrane region" description="Helical" evidence="3">
    <location>
        <begin position="334"/>
        <end position="352"/>
    </location>
</feature>
<feature type="transmembrane region" description="Helical" evidence="3">
    <location>
        <begin position="166"/>
        <end position="185"/>
    </location>
</feature>
<organism evidence="5 6">
    <name type="scientific">Daphnia galeata</name>
    <dbReference type="NCBI Taxonomy" id="27404"/>
    <lineage>
        <taxon>Eukaryota</taxon>
        <taxon>Metazoa</taxon>
        <taxon>Ecdysozoa</taxon>
        <taxon>Arthropoda</taxon>
        <taxon>Crustacea</taxon>
        <taxon>Branchiopoda</taxon>
        <taxon>Diplostraca</taxon>
        <taxon>Cladocera</taxon>
        <taxon>Anomopoda</taxon>
        <taxon>Daphniidae</taxon>
        <taxon>Daphnia</taxon>
    </lineage>
</organism>
<dbReference type="NCBIfam" id="TIGR00806">
    <property type="entry name" value="rfc"/>
    <property type="match status" value="1"/>
</dbReference>
<keyword evidence="3" id="KW-0812">Transmembrane</keyword>
<evidence type="ECO:0000256" key="4">
    <source>
        <dbReference type="SAM" id="SignalP"/>
    </source>
</evidence>
<dbReference type="AlphaFoldDB" id="A0A8J2RTI0"/>
<feature type="signal peptide" evidence="4">
    <location>
        <begin position="1"/>
        <end position="22"/>
    </location>
</feature>
<comment type="caution">
    <text evidence="5">The sequence shown here is derived from an EMBL/GenBank/DDBJ whole genome shotgun (WGS) entry which is preliminary data.</text>
</comment>
<dbReference type="Proteomes" id="UP000789390">
    <property type="component" value="Unassembled WGS sequence"/>
</dbReference>
<dbReference type="PIRSF" id="PIRSF028739">
    <property type="entry name" value="Folate_carrier"/>
    <property type="match status" value="1"/>
</dbReference>
<keyword evidence="6" id="KW-1185">Reference proteome</keyword>
<feature type="transmembrane region" description="Helical" evidence="3">
    <location>
        <begin position="73"/>
        <end position="91"/>
    </location>
</feature>
<gene>
    <name evidence="5" type="ORF">DGAL_LOCUS11523</name>
</gene>
<feature type="transmembrane region" description="Helical" evidence="3">
    <location>
        <begin position="46"/>
        <end position="66"/>
    </location>
</feature>
<evidence type="ECO:0008006" key="7">
    <source>
        <dbReference type="Google" id="ProtNLM"/>
    </source>
</evidence>
<evidence type="ECO:0000256" key="2">
    <source>
        <dbReference type="PIRNR" id="PIRNR028739"/>
    </source>
</evidence>
<dbReference type="OrthoDB" id="18814at2759"/>
<accession>A0A8J2RTI0</accession>
<feature type="transmembrane region" description="Helical" evidence="3">
    <location>
        <begin position="133"/>
        <end position="154"/>
    </location>
</feature>
<feature type="chain" id="PRO_5035162035" description="Thiamine transporter 2" evidence="4">
    <location>
        <begin position="23"/>
        <end position="503"/>
    </location>
</feature>
<keyword evidence="2" id="KW-0813">Transport</keyword>
<dbReference type="SUPFAM" id="SSF103473">
    <property type="entry name" value="MFS general substrate transporter"/>
    <property type="match status" value="1"/>
</dbReference>
<keyword evidence="3" id="KW-1133">Transmembrane helix</keyword>
<evidence type="ECO:0000256" key="3">
    <source>
        <dbReference type="SAM" id="Phobius"/>
    </source>
</evidence>
<dbReference type="GO" id="GO:0005886">
    <property type="term" value="C:plasma membrane"/>
    <property type="evidence" value="ECO:0007669"/>
    <property type="project" value="UniProtKB-UniRule"/>
</dbReference>
<dbReference type="Pfam" id="PF01770">
    <property type="entry name" value="Folate_carrier"/>
    <property type="match status" value="1"/>
</dbReference>
<sequence length="503" mass="56402">MEKWLGSCLLLCLFGFLKELRPSEPFVTEFLVGTWKNFTVQEVMQDIYPVWTYSYLFLLSVVFLVTDLLLYKPVVVFEGISLVVTWCLLIWGQGIRAMQAVEFMYAASTASKVAYSTYIYTQVPVEKFQIVTAYTKAALLSGRCIAGILGQILVATGTCDYLALNYISLGFVSISTVFACLLPSVSRSIYFHRGKATAEGSTSNELVQLETSKVLHRHQNCDEVQCSKSLIQDLSSVEDSKENKKSTKTVYRILWEDFTAAFSDNYTLKWSLWWAFATCGFFQVVNYIQPLWEALEPDSENVYNGGVEALHALLGALTTLAVGYLTIDWSVYGEPVIAVISLFEGAMLFVAGNTNVVWVTYTTYIAFCLTYRILITIASSEVAKGLKRESYGFIFGFNTFLALLFQSILTLCVTDGVGLALDPQTQASMKRGICFFLSLILTYVLRQFKIYGGYFGVLGAIFSAMAAYNIFRHRSRVYVSKKICARHVPWDSPSKNCDSNLKV</sequence>
<reference evidence="5" key="1">
    <citation type="submission" date="2021-11" db="EMBL/GenBank/DDBJ databases">
        <authorList>
            <person name="Schell T."/>
        </authorList>
    </citation>
    <scope>NUCLEOTIDE SEQUENCE</scope>
    <source>
        <strain evidence="5">M5</strain>
    </source>
</reference>
<dbReference type="PANTHER" id="PTHR10686:SF18">
    <property type="entry name" value="IP11787P-RELATED"/>
    <property type="match status" value="1"/>
</dbReference>
<feature type="transmembrane region" description="Helical" evidence="3">
    <location>
        <begin position="272"/>
        <end position="289"/>
    </location>
</feature>
<dbReference type="EMBL" id="CAKKLH010000281">
    <property type="protein sequence ID" value="CAH0108157.1"/>
    <property type="molecule type" value="Genomic_DNA"/>
</dbReference>
<dbReference type="InterPro" id="IPR036259">
    <property type="entry name" value="MFS_trans_sf"/>
</dbReference>
<feature type="transmembrane region" description="Helical" evidence="3">
    <location>
        <begin position="358"/>
        <end position="378"/>
    </location>
</feature>
<feature type="transmembrane region" description="Helical" evidence="3">
    <location>
        <begin position="452"/>
        <end position="471"/>
    </location>
</feature>
<evidence type="ECO:0000256" key="1">
    <source>
        <dbReference type="ARBA" id="ARBA00005773"/>
    </source>
</evidence>
<feature type="transmembrane region" description="Helical" evidence="3">
    <location>
        <begin position="390"/>
        <end position="409"/>
    </location>
</feature>
<protein>
    <recommendedName>
        <fullName evidence="7">Thiamine transporter 2</fullName>
    </recommendedName>
</protein>
<name>A0A8J2RTI0_9CRUS</name>
<comment type="similarity">
    <text evidence="1 2">Belongs to the reduced folate carrier (RFC) transporter (TC 2.A.48) family.</text>
</comment>